<evidence type="ECO:0000256" key="1">
    <source>
        <dbReference type="SAM" id="MobiDB-lite"/>
    </source>
</evidence>
<dbReference type="Proteomes" id="UP000095023">
    <property type="component" value="Unassembled WGS sequence"/>
</dbReference>
<dbReference type="EMBL" id="KV453843">
    <property type="protein sequence ID" value="ODV88586.1"/>
    <property type="molecule type" value="Genomic_DNA"/>
</dbReference>
<dbReference type="AlphaFoldDB" id="A0A1E4TA05"/>
<organism evidence="3 4">
    <name type="scientific">Tortispora caseinolytica NRRL Y-17796</name>
    <dbReference type="NCBI Taxonomy" id="767744"/>
    <lineage>
        <taxon>Eukaryota</taxon>
        <taxon>Fungi</taxon>
        <taxon>Dikarya</taxon>
        <taxon>Ascomycota</taxon>
        <taxon>Saccharomycotina</taxon>
        <taxon>Trigonopsidomycetes</taxon>
        <taxon>Trigonopsidales</taxon>
        <taxon>Trigonopsidaceae</taxon>
        <taxon>Tortispora</taxon>
    </lineage>
</organism>
<evidence type="ECO:0000313" key="3">
    <source>
        <dbReference type="EMBL" id="ODV88586.1"/>
    </source>
</evidence>
<evidence type="ECO:0000313" key="4">
    <source>
        <dbReference type="Proteomes" id="UP000095023"/>
    </source>
</evidence>
<feature type="domain" description="Senescence" evidence="2">
    <location>
        <begin position="250"/>
        <end position="329"/>
    </location>
</feature>
<keyword evidence="4" id="KW-1185">Reference proteome</keyword>
<accession>A0A1E4TA05</accession>
<reference evidence="4" key="1">
    <citation type="submission" date="2016-02" db="EMBL/GenBank/DDBJ databases">
        <title>Comparative genomics of biotechnologically important yeasts.</title>
        <authorList>
            <consortium name="DOE Joint Genome Institute"/>
            <person name="Riley R."/>
            <person name="Haridas S."/>
            <person name="Wolfe K.H."/>
            <person name="Lopes M.R."/>
            <person name="Hittinger C.T."/>
            <person name="Goker M."/>
            <person name="Salamov A."/>
            <person name="Wisecaver J."/>
            <person name="Long T.M."/>
            <person name="Aerts A.L."/>
            <person name="Barry K."/>
            <person name="Choi C."/>
            <person name="Clum A."/>
            <person name="Coughlan A.Y."/>
            <person name="Deshpande S."/>
            <person name="Douglass A.P."/>
            <person name="Hanson S.J."/>
            <person name="Klenk H.-P."/>
            <person name="Labutti K."/>
            <person name="Lapidus A."/>
            <person name="Lindquist E."/>
            <person name="Lipzen A."/>
            <person name="Meier-Kolthoff J.P."/>
            <person name="Ohm R.A."/>
            <person name="Otillar R.P."/>
            <person name="Pangilinan J."/>
            <person name="Peng Y."/>
            <person name="Rokas A."/>
            <person name="Rosa C.A."/>
            <person name="Scheuner C."/>
            <person name="Sibirny A.A."/>
            <person name="Slot J.C."/>
            <person name="Stielow J.B."/>
            <person name="Sun H."/>
            <person name="Kurtzman C.P."/>
            <person name="Blackwell M."/>
            <person name="Jeffries T.W."/>
            <person name="Grigoriev I.V."/>
        </authorList>
    </citation>
    <scope>NUCLEOTIDE SEQUENCE [LARGE SCALE GENOMIC DNA]</scope>
    <source>
        <strain evidence="4">NRRL Y-17796</strain>
    </source>
</reference>
<sequence>MTRKKMVVINMFKLATGSLNHACNSDCKVVERSDAMFAESIYDVPKAESLHTSPKSGVDFIERLSYGMARMAQEISSHMYAMIERPQTKQASEESDVQKDAASVQSAGSNETAGTYKPIRPAYFVTRFIHNAFHLVAYQSEKIGAHYAGDSKLKSIDYKALLSGLEKEQPRLAGSEYCDECHCNFVGWNMNYEKQLNQCDKDEVCVGSCLLASQEMQKTGLIDDNCYLHHHIDQTPALLGMKVQGRAQMHGNAHKQTGNRTILAVLELAETFEASASHLIRSAAESGTILLEQNFGPRLAHKASHFTQGIADILLIYLDVHSMGRTLVFRGFCKGYVQECMNSAAKSS</sequence>
<dbReference type="Pfam" id="PF06911">
    <property type="entry name" value="Senescence"/>
    <property type="match status" value="1"/>
</dbReference>
<proteinExistence type="predicted"/>
<gene>
    <name evidence="3" type="ORF">CANCADRAFT_125593</name>
</gene>
<dbReference type="InterPro" id="IPR009686">
    <property type="entry name" value="Senescence/spartin_C"/>
</dbReference>
<protein>
    <recommendedName>
        <fullName evidence="2">Senescence domain-containing protein</fullName>
    </recommendedName>
</protein>
<name>A0A1E4TA05_9ASCO</name>
<evidence type="ECO:0000259" key="2">
    <source>
        <dbReference type="Pfam" id="PF06911"/>
    </source>
</evidence>
<feature type="region of interest" description="Disordered" evidence="1">
    <location>
        <begin position="86"/>
        <end position="111"/>
    </location>
</feature>